<evidence type="ECO:0000313" key="1">
    <source>
        <dbReference type="EMBL" id="EOY01066.1"/>
    </source>
</evidence>
<reference evidence="1 2" key="1">
    <citation type="journal article" date="2013" name="Genome Biol.">
        <title>The genome sequence of the most widely cultivated cacao type and its use to identify candidate genes regulating pod color.</title>
        <authorList>
            <person name="Motamayor J.C."/>
            <person name="Mockaitis K."/>
            <person name="Schmutz J."/>
            <person name="Haiminen N."/>
            <person name="Iii D.L."/>
            <person name="Cornejo O."/>
            <person name="Findley S.D."/>
            <person name="Zheng P."/>
            <person name="Utro F."/>
            <person name="Royaert S."/>
            <person name="Saski C."/>
            <person name="Jenkins J."/>
            <person name="Podicheti R."/>
            <person name="Zhao M."/>
            <person name="Scheffler B.E."/>
            <person name="Stack J.C."/>
            <person name="Feltus F.A."/>
            <person name="Mustiga G.M."/>
            <person name="Amores F."/>
            <person name="Phillips W."/>
            <person name="Marelli J.P."/>
            <person name="May G.D."/>
            <person name="Shapiro H."/>
            <person name="Ma J."/>
            <person name="Bustamante C.D."/>
            <person name="Schnell R.J."/>
            <person name="Main D."/>
            <person name="Gilbert D."/>
            <person name="Parida L."/>
            <person name="Kuhn D.N."/>
        </authorList>
    </citation>
    <scope>NUCLEOTIDE SEQUENCE [LARGE SCALE GENOMIC DNA]</scope>
    <source>
        <strain evidence="2">cv. Matina 1-6</strain>
    </source>
</reference>
<keyword evidence="2" id="KW-1185">Reference proteome</keyword>
<accession>A0A061E7X6</accession>
<proteinExistence type="predicted"/>
<feature type="non-terminal residue" evidence="1">
    <location>
        <position position="1"/>
    </location>
</feature>
<protein>
    <submittedName>
        <fullName evidence="1">Uncharacterized protein isoform 2</fullName>
    </submittedName>
</protein>
<dbReference type="AlphaFoldDB" id="A0A061E7X6"/>
<name>A0A061E7X6_THECC</name>
<evidence type="ECO:0000313" key="2">
    <source>
        <dbReference type="Proteomes" id="UP000026915"/>
    </source>
</evidence>
<organism evidence="1 2">
    <name type="scientific">Theobroma cacao</name>
    <name type="common">Cacao</name>
    <name type="synonym">Cocoa</name>
    <dbReference type="NCBI Taxonomy" id="3641"/>
    <lineage>
        <taxon>Eukaryota</taxon>
        <taxon>Viridiplantae</taxon>
        <taxon>Streptophyta</taxon>
        <taxon>Embryophyta</taxon>
        <taxon>Tracheophyta</taxon>
        <taxon>Spermatophyta</taxon>
        <taxon>Magnoliopsida</taxon>
        <taxon>eudicotyledons</taxon>
        <taxon>Gunneridae</taxon>
        <taxon>Pentapetalae</taxon>
        <taxon>rosids</taxon>
        <taxon>malvids</taxon>
        <taxon>Malvales</taxon>
        <taxon>Malvaceae</taxon>
        <taxon>Byttnerioideae</taxon>
        <taxon>Theobroma</taxon>
    </lineage>
</organism>
<sequence length="159" mass="17669">VSSLQNPFSNLNIHQASPCTPQTTQSHHLFSRNRLQQPMFRSVLQQTSHIILLQVTRSLLPIIFLSLRGRCLGRQDSVTAALMFQIVASHVGVLASLLARLLRSSMKDQLLAEQVEPSTDYFIGSRGVLAILMLLSLQDEEPIHAGGKSLRGLLHSFFL</sequence>
<dbReference type="EMBL" id="CM001880">
    <property type="protein sequence ID" value="EOY01066.1"/>
    <property type="molecule type" value="Genomic_DNA"/>
</dbReference>
<gene>
    <name evidence="1" type="ORF">TCM_011009</name>
</gene>
<dbReference type="Proteomes" id="UP000026915">
    <property type="component" value="Chromosome 2"/>
</dbReference>
<dbReference type="Gramene" id="EOY01066">
    <property type="protein sequence ID" value="EOY01066"/>
    <property type="gene ID" value="TCM_011009"/>
</dbReference>
<dbReference type="HOGENOM" id="CLU_1665297_0_0_1"/>